<accession>A0ABP9U5Y5</accession>
<keyword evidence="7 12" id="KW-0863">Zinc-finger</keyword>
<dbReference type="Pfam" id="PF01807">
    <property type="entry name" value="Zn_ribbon_DnaG"/>
    <property type="match status" value="1"/>
</dbReference>
<dbReference type="Proteomes" id="UP001449582">
    <property type="component" value="Unassembled WGS sequence"/>
</dbReference>
<evidence type="ECO:0000256" key="8">
    <source>
        <dbReference type="ARBA" id="ARBA00022833"/>
    </source>
</evidence>
<dbReference type="Gene3D" id="3.40.1360.10">
    <property type="match status" value="1"/>
</dbReference>
<keyword evidence="8 12" id="KW-0862">Zinc</keyword>
<comment type="function">
    <text evidence="12">RNA polymerase that catalyzes the synthesis of short RNA molecules used as primers for DNA polymerase during DNA replication.</text>
</comment>
<comment type="similarity">
    <text evidence="12">Belongs to the DnaG primase family.</text>
</comment>
<proteinExistence type="inferred from homology"/>
<evidence type="ECO:0000256" key="7">
    <source>
        <dbReference type="ARBA" id="ARBA00022771"/>
    </source>
</evidence>
<evidence type="ECO:0000256" key="12">
    <source>
        <dbReference type="HAMAP-Rule" id="MF_00974"/>
    </source>
</evidence>
<dbReference type="EMBL" id="BAABQM010000001">
    <property type="protein sequence ID" value="GAA5414352.1"/>
    <property type="molecule type" value="Genomic_DNA"/>
</dbReference>
<evidence type="ECO:0000259" key="13">
    <source>
        <dbReference type="PROSITE" id="PS50880"/>
    </source>
</evidence>
<comment type="subunit">
    <text evidence="12">Monomer. Interacts with DnaB.</text>
</comment>
<feature type="domain" description="Toprim" evidence="13">
    <location>
        <begin position="265"/>
        <end position="351"/>
    </location>
</feature>
<evidence type="ECO:0000313" key="15">
    <source>
        <dbReference type="Proteomes" id="UP001449582"/>
    </source>
</evidence>
<evidence type="ECO:0000256" key="9">
    <source>
        <dbReference type="ARBA" id="ARBA00022842"/>
    </source>
</evidence>
<evidence type="ECO:0000313" key="14">
    <source>
        <dbReference type="EMBL" id="GAA5414352.1"/>
    </source>
</evidence>
<evidence type="ECO:0000256" key="5">
    <source>
        <dbReference type="ARBA" id="ARBA00022705"/>
    </source>
</evidence>
<dbReference type="PANTHER" id="PTHR30313:SF2">
    <property type="entry name" value="DNA PRIMASE"/>
    <property type="match status" value="1"/>
</dbReference>
<dbReference type="RefSeq" id="WP_353289517.1">
    <property type="nucleotide sequence ID" value="NZ_BAABQM010000001.1"/>
</dbReference>
<evidence type="ECO:0000256" key="3">
    <source>
        <dbReference type="ARBA" id="ARBA00022679"/>
    </source>
</evidence>
<dbReference type="SUPFAM" id="SSF57783">
    <property type="entry name" value="Zinc beta-ribbon"/>
    <property type="match status" value="1"/>
</dbReference>
<dbReference type="HAMAP" id="MF_00974">
    <property type="entry name" value="DNA_primase_DnaG"/>
    <property type="match status" value="1"/>
</dbReference>
<dbReference type="InterPro" id="IPR006295">
    <property type="entry name" value="DNA_primase_DnaG"/>
</dbReference>
<sequence length="681" mass="78018">MANNLIDQIKALDIVEVIQNYLQLNKKGANFWGICPFHNDTNASLSVNPQRQMFKCFTCNVAGDAINFVSRLKDISYVEAAIQIGKDFHISAELIKDFSHNHQFDAELQKAYQLNNDFLELAKMFLNQKQSPGLEYVTARGLDSDIIKHFGIGYCPNTSANEMYKILTNEGEFLANPDPNKVYNRQQMLDNGLVSISDNGTVLDLYRGRVIFSIKDDNDKVVGFSGRAIEKDQEPKYLNTPETNLFHKNQILYHWSDVKKMDNLTQVYLVEGFMDVIALYRVGLTNAVAGMGTAFGMNQVNALKKNNIESVVLAYDNDNAGKIAKIKNGLFIAKHFNTFVVKDYANAKDFDELLKNTSVNEVKNTAENMEHFSVYYLKNLQDSLNLKNESVRETYLNEAISFLKEGYANKLYFEEYLKIIVSATDFDEQIVAQEIEFVRNTALKTYKVTNTFKTNKAYNDSTTSSFTSAKTPNRARYQFNNPTYKPKTRVAQANTLDLQASEMAKNKAQYSLLKFYLLDKRAVIIINKYFNGQKTVEFKFLLNLIYEFYEAFPEWNYISGVNIQALAKFIDDNGYDLQYFLRLKELIKKNMIIKAQFDILDTAKAAVQAEICTLKYNIKKIQHDLDCNISQNSVVNSNDPLAWEIDRLQTKVNALLLKANKMNTLEYREKIKQEIESASLN</sequence>
<keyword evidence="5 12" id="KW-0235">DNA replication</keyword>
<dbReference type="InterPro" id="IPR036977">
    <property type="entry name" value="DNA_primase_Znf_CHC2"/>
</dbReference>
<dbReference type="Gene3D" id="3.90.980.10">
    <property type="entry name" value="DNA primase, catalytic core, N-terminal domain"/>
    <property type="match status" value="1"/>
</dbReference>
<evidence type="ECO:0000256" key="2">
    <source>
        <dbReference type="ARBA" id="ARBA00022515"/>
    </source>
</evidence>
<dbReference type="InterPro" id="IPR034151">
    <property type="entry name" value="TOPRIM_DnaG_bac"/>
</dbReference>
<comment type="cofactor">
    <cofactor evidence="12">
        <name>Zn(2+)</name>
        <dbReference type="ChEBI" id="CHEBI:29105"/>
    </cofactor>
    <text evidence="12">Binds 1 zinc ion per monomer.</text>
</comment>
<keyword evidence="10 12" id="KW-0238">DNA-binding</keyword>
<dbReference type="NCBIfam" id="TIGR01391">
    <property type="entry name" value="dnaG"/>
    <property type="match status" value="1"/>
</dbReference>
<keyword evidence="9" id="KW-0460">Magnesium</keyword>
<dbReference type="InterPro" id="IPR006171">
    <property type="entry name" value="TOPRIM_dom"/>
</dbReference>
<organism evidence="14 15">
    <name type="scientific">Ureaplasma ceti</name>
    <dbReference type="NCBI Taxonomy" id="3119530"/>
    <lineage>
        <taxon>Bacteria</taxon>
        <taxon>Bacillati</taxon>
        <taxon>Mycoplasmatota</taxon>
        <taxon>Mycoplasmoidales</taxon>
        <taxon>Mycoplasmoidaceae</taxon>
        <taxon>Ureaplasma</taxon>
    </lineage>
</organism>
<dbReference type="InterPro" id="IPR013264">
    <property type="entry name" value="DNAG_N"/>
</dbReference>
<dbReference type="PROSITE" id="PS50880">
    <property type="entry name" value="TOPRIM"/>
    <property type="match status" value="1"/>
</dbReference>
<evidence type="ECO:0000256" key="11">
    <source>
        <dbReference type="ARBA" id="ARBA00023163"/>
    </source>
</evidence>
<keyword evidence="1 12" id="KW-0240">DNA-directed RNA polymerase</keyword>
<dbReference type="SMART" id="SM00493">
    <property type="entry name" value="TOPRIM"/>
    <property type="match status" value="1"/>
</dbReference>
<evidence type="ECO:0000256" key="1">
    <source>
        <dbReference type="ARBA" id="ARBA00022478"/>
    </source>
</evidence>
<keyword evidence="6 12" id="KW-0479">Metal-binding</keyword>
<comment type="domain">
    <text evidence="12">Contains an N-terminal zinc-binding domain, a central core domain that contains the primase activity, and a C-terminal DnaB-binding domain.</text>
</comment>
<evidence type="ECO:0000256" key="4">
    <source>
        <dbReference type="ARBA" id="ARBA00022695"/>
    </source>
</evidence>
<keyword evidence="3 12" id="KW-0808">Transferase</keyword>
<dbReference type="Gene3D" id="3.90.580.10">
    <property type="entry name" value="Zinc finger, CHC2-type domain"/>
    <property type="match status" value="1"/>
</dbReference>
<comment type="catalytic activity">
    <reaction evidence="12">
        <text>ssDNA + n NTP = ssDNA/pppN(pN)n-1 hybrid + (n-1) diphosphate.</text>
        <dbReference type="EC" id="2.7.7.101"/>
    </reaction>
</comment>
<gene>
    <name evidence="12" type="primary">dnaG</name>
    <name evidence="14" type="ORF">UREOM_0630</name>
</gene>
<keyword evidence="15" id="KW-1185">Reference proteome</keyword>
<keyword evidence="11 12" id="KW-0804">Transcription</keyword>
<name>A0ABP9U5Y5_9BACT</name>
<evidence type="ECO:0000256" key="6">
    <source>
        <dbReference type="ARBA" id="ARBA00022723"/>
    </source>
</evidence>
<dbReference type="InterPro" id="IPR037068">
    <property type="entry name" value="DNA_primase_core_N_sf"/>
</dbReference>
<dbReference type="SUPFAM" id="SSF56731">
    <property type="entry name" value="DNA primase core"/>
    <property type="match status" value="1"/>
</dbReference>
<dbReference type="InterPro" id="IPR002694">
    <property type="entry name" value="Znf_CHC2"/>
</dbReference>
<reference evidence="14" key="1">
    <citation type="submission" date="2024-02" db="EMBL/GenBank/DDBJ databases">
        <title>Draft genome sequence of new strains in genus Ureaplasma.</title>
        <authorList>
            <person name="Nakajima Y."/>
            <person name="Segawa T."/>
        </authorList>
    </citation>
    <scope>NUCLEOTIDE SEQUENCE [LARGE SCALE GENOMIC DNA]</scope>
    <source>
        <strain evidence="14">OM1</strain>
    </source>
</reference>
<dbReference type="InterPro" id="IPR030846">
    <property type="entry name" value="DnaG_bac"/>
</dbReference>
<dbReference type="Pfam" id="PF13155">
    <property type="entry name" value="Toprim_2"/>
    <property type="match status" value="1"/>
</dbReference>
<comment type="caution">
    <text evidence="14">The sequence shown here is derived from an EMBL/GenBank/DDBJ whole genome shotgun (WGS) entry which is preliminary data.</text>
</comment>
<keyword evidence="2 12" id="KW-0639">Primosome</keyword>
<dbReference type="PANTHER" id="PTHR30313">
    <property type="entry name" value="DNA PRIMASE"/>
    <property type="match status" value="1"/>
</dbReference>
<keyword evidence="4 12" id="KW-0548">Nucleotidyltransferase</keyword>
<protein>
    <recommendedName>
        <fullName evidence="12">DNA primase</fullName>
        <ecNumber evidence="12">2.7.7.101</ecNumber>
    </recommendedName>
</protein>
<evidence type="ECO:0000256" key="10">
    <source>
        <dbReference type="ARBA" id="ARBA00023125"/>
    </source>
</evidence>
<dbReference type="SMART" id="SM00400">
    <property type="entry name" value="ZnF_CHCC"/>
    <property type="match status" value="1"/>
</dbReference>
<dbReference type="CDD" id="cd03364">
    <property type="entry name" value="TOPRIM_DnaG_primases"/>
    <property type="match status" value="1"/>
</dbReference>
<dbReference type="Pfam" id="PF08275">
    <property type="entry name" value="DNAG_N"/>
    <property type="match status" value="1"/>
</dbReference>
<dbReference type="EC" id="2.7.7.101" evidence="12"/>
<feature type="zinc finger region" description="CHC2-type" evidence="12">
    <location>
        <begin position="35"/>
        <end position="59"/>
    </location>
</feature>
<dbReference type="InterPro" id="IPR050219">
    <property type="entry name" value="DnaG_primase"/>
</dbReference>